<dbReference type="PANTHER" id="PTHR30572">
    <property type="entry name" value="MEMBRANE COMPONENT OF TRANSPORTER-RELATED"/>
    <property type="match status" value="1"/>
</dbReference>
<sequence>MELWMGVKLLLGNRKRGIFSLLGITGAVMGIIMTLSLGRGGREMIDSDLLAMGENRILIGGSTLTSRDLQMVEAMDFVEYGMFPESRVTIGEYVFIGYPKRALLKKGLKNLRLNEVIIDKNQMDNKPGERLSIGGRTYTVGGTYGERNPLETMRGGKRLMVSMETLNRNFGRGNYKSMVIAFPRGENSQEYIPIIINQLSRTRGVNDRIEILETPEIYKSVERVRVLVNRVLLTISFIGFGIGTFSVVNLIGSSVKSNMSTMGILKSMGMERKRIVRIFFYEGLMVVVLGSLIGGILGVLGSYLGGRIVGIEPKFNFLEIILGIGLGMGVSLGLGLRPGIKGSKIDVIDALKG</sequence>
<evidence type="ECO:0000313" key="11">
    <source>
        <dbReference type="Proteomes" id="UP000191153"/>
    </source>
</evidence>
<dbReference type="GO" id="GO:0005886">
    <property type="term" value="C:plasma membrane"/>
    <property type="evidence" value="ECO:0007669"/>
    <property type="project" value="UniProtKB-SubCell"/>
</dbReference>
<feature type="domain" description="MacB-like periplasmic core" evidence="9">
    <location>
        <begin position="20"/>
        <end position="189"/>
    </location>
</feature>
<evidence type="ECO:0000256" key="7">
    <source>
        <dbReference type="SAM" id="Phobius"/>
    </source>
</evidence>
<evidence type="ECO:0000256" key="1">
    <source>
        <dbReference type="ARBA" id="ARBA00004651"/>
    </source>
</evidence>
<evidence type="ECO:0000313" key="10">
    <source>
        <dbReference type="EMBL" id="SJZ58758.1"/>
    </source>
</evidence>
<proteinExistence type="inferred from homology"/>
<dbReference type="STRING" id="180163.SAMN02745174_00985"/>
<feature type="domain" description="ABC3 transporter permease C-terminal" evidence="8">
    <location>
        <begin position="234"/>
        <end position="345"/>
    </location>
</feature>
<evidence type="ECO:0000259" key="8">
    <source>
        <dbReference type="Pfam" id="PF02687"/>
    </source>
</evidence>
<dbReference type="OrthoDB" id="92410at2"/>
<dbReference type="Proteomes" id="UP000191153">
    <property type="component" value="Unassembled WGS sequence"/>
</dbReference>
<dbReference type="Pfam" id="PF12704">
    <property type="entry name" value="MacB_PCD"/>
    <property type="match status" value="1"/>
</dbReference>
<evidence type="ECO:0000256" key="4">
    <source>
        <dbReference type="ARBA" id="ARBA00022989"/>
    </source>
</evidence>
<dbReference type="AlphaFoldDB" id="A0A1T4LW90"/>
<feature type="transmembrane region" description="Helical" evidence="7">
    <location>
        <begin position="278"/>
        <end position="303"/>
    </location>
</feature>
<organism evidence="10 11">
    <name type="scientific">Cetobacterium ceti</name>
    <dbReference type="NCBI Taxonomy" id="180163"/>
    <lineage>
        <taxon>Bacteria</taxon>
        <taxon>Fusobacteriati</taxon>
        <taxon>Fusobacteriota</taxon>
        <taxon>Fusobacteriia</taxon>
        <taxon>Fusobacteriales</taxon>
        <taxon>Fusobacteriaceae</taxon>
        <taxon>Cetobacterium</taxon>
    </lineage>
</organism>
<feature type="transmembrane region" description="Helical" evidence="7">
    <location>
        <begin position="231"/>
        <end position="252"/>
    </location>
</feature>
<dbReference type="PANTHER" id="PTHR30572:SF4">
    <property type="entry name" value="ABC TRANSPORTER PERMEASE YTRF"/>
    <property type="match status" value="1"/>
</dbReference>
<keyword evidence="4 7" id="KW-1133">Transmembrane helix</keyword>
<evidence type="ECO:0000256" key="6">
    <source>
        <dbReference type="ARBA" id="ARBA00038076"/>
    </source>
</evidence>
<accession>A0A1T4LW90</accession>
<keyword evidence="11" id="KW-1185">Reference proteome</keyword>
<dbReference type="InterPro" id="IPR050250">
    <property type="entry name" value="Macrolide_Exporter_MacB"/>
</dbReference>
<dbReference type="InterPro" id="IPR025857">
    <property type="entry name" value="MacB_PCD"/>
</dbReference>
<keyword evidence="5 7" id="KW-0472">Membrane</keyword>
<comment type="similarity">
    <text evidence="6">Belongs to the ABC-4 integral membrane protein family.</text>
</comment>
<dbReference type="RefSeq" id="WP_078693500.1">
    <property type="nucleotide sequence ID" value="NZ_FUWX01000007.1"/>
</dbReference>
<dbReference type="InterPro" id="IPR003838">
    <property type="entry name" value="ABC3_permease_C"/>
</dbReference>
<dbReference type="Pfam" id="PF02687">
    <property type="entry name" value="FtsX"/>
    <property type="match status" value="1"/>
</dbReference>
<feature type="transmembrane region" description="Helical" evidence="7">
    <location>
        <begin position="315"/>
        <end position="336"/>
    </location>
</feature>
<gene>
    <name evidence="10" type="ORF">SAMN02745174_00985</name>
</gene>
<keyword evidence="3 7" id="KW-0812">Transmembrane</keyword>
<keyword evidence="2" id="KW-1003">Cell membrane</keyword>
<dbReference type="GO" id="GO:0022857">
    <property type="term" value="F:transmembrane transporter activity"/>
    <property type="evidence" value="ECO:0007669"/>
    <property type="project" value="TreeGrafter"/>
</dbReference>
<evidence type="ECO:0000259" key="9">
    <source>
        <dbReference type="Pfam" id="PF12704"/>
    </source>
</evidence>
<feature type="transmembrane region" description="Helical" evidence="7">
    <location>
        <begin position="18"/>
        <end position="38"/>
    </location>
</feature>
<protein>
    <submittedName>
        <fullName evidence="10">MacB-like core domain-containing protein</fullName>
    </submittedName>
</protein>
<reference evidence="10 11" key="1">
    <citation type="submission" date="2017-02" db="EMBL/GenBank/DDBJ databases">
        <authorList>
            <person name="Peterson S.W."/>
        </authorList>
    </citation>
    <scope>NUCLEOTIDE SEQUENCE [LARGE SCALE GENOMIC DNA]</scope>
    <source>
        <strain evidence="10 11">ATCC 700028</strain>
    </source>
</reference>
<name>A0A1T4LW90_9FUSO</name>
<evidence type="ECO:0000256" key="2">
    <source>
        <dbReference type="ARBA" id="ARBA00022475"/>
    </source>
</evidence>
<comment type="subcellular location">
    <subcellularLocation>
        <location evidence="1">Cell membrane</location>
        <topology evidence="1">Multi-pass membrane protein</topology>
    </subcellularLocation>
</comment>
<dbReference type="EMBL" id="FUWX01000007">
    <property type="protein sequence ID" value="SJZ58758.1"/>
    <property type="molecule type" value="Genomic_DNA"/>
</dbReference>
<evidence type="ECO:0000256" key="5">
    <source>
        <dbReference type="ARBA" id="ARBA00023136"/>
    </source>
</evidence>
<evidence type="ECO:0000256" key="3">
    <source>
        <dbReference type="ARBA" id="ARBA00022692"/>
    </source>
</evidence>